<evidence type="ECO:0000313" key="3">
    <source>
        <dbReference type="WBParaSite" id="ACRNAN_scaffold9736.g17699.t1"/>
    </source>
</evidence>
<protein>
    <submittedName>
        <fullName evidence="3">Uncharacterized protein</fullName>
    </submittedName>
</protein>
<dbReference type="AlphaFoldDB" id="A0A914EN73"/>
<evidence type="ECO:0000313" key="2">
    <source>
        <dbReference type="Proteomes" id="UP000887540"/>
    </source>
</evidence>
<accession>A0A914EN73</accession>
<feature type="transmembrane region" description="Helical" evidence="1">
    <location>
        <begin position="30"/>
        <end position="58"/>
    </location>
</feature>
<dbReference type="Proteomes" id="UP000887540">
    <property type="component" value="Unplaced"/>
</dbReference>
<proteinExistence type="predicted"/>
<reference evidence="3" key="1">
    <citation type="submission" date="2022-11" db="UniProtKB">
        <authorList>
            <consortium name="WormBaseParasite"/>
        </authorList>
    </citation>
    <scope>IDENTIFICATION</scope>
</reference>
<sequence>MRFSELLLATRRRDSRPLYRRLFPNYRVELLFRITHTCLISCTIFLTSYSAVHGFIYYKYKKPIRREELAILERELLEADRAGFKILDRDGKPLRASTV</sequence>
<keyword evidence="1" id="KW-1133">Transmembrane helix</keyword>
<keyword evidence="2" id="KW-1185">Reference proteome</keyword>
<evidence type="ECO:0000256" key="1">
    <source>
        <dbReference type="SAM" id="Phobius"/>
    </source>
</evidence>
<organism evidence="2 3">
    <name type="scientific">Acrobeloides nanus</name>
    <dbReference type="NCBI Taxonomy" id="290746"/>
    <lineage>
        <taxon>Eukaryota</taxon>
        <taxon>Metazoa</taxon>
        <taxon>Ecdysozoa</taxon>
        <taxon>Nematoda</taxon>
        <taxon>Chromadorea</taxon>
        <taxon>Rhabditida</taxon>
        <taxon>Tylenchina</taxon>
        <taxon>Cephalobomorpha</taxon>
        <taxon>Cephaloboidea</taxon>
        <taxon>Cephalobidae</taxon>
        <taxon>Acrobeloides</taxon>
    </lineage>
</organism>
<dbReference type="WBParaSite" id="ACRNAN_scaffold9736.g17699.t1">
    <property type="protein sequence ID" value="ACRNAN_scaffold9736.g17699.t1"/>
    <property type="gene ID" value="ACRNAN_scaffold9736.g17699"/>
</dbReference>
<keyword evidence="1" id="KW-0812">Transmembrane</keyword>
<keyword evidence="1" id="KW-0472">Membrane</keyword>
<name>A0A914EN73_9BILA</name>